<evidence type="ECO:0000256" key="1">
    <source>
        <dbReference type="ARBA" id="ARBA00001043"/>
    </source>
</evidence>
<evidence type="ECO:0000256" key="6">
    <source>
        <dbReference type="ARBA" id="ARBA00022631"/>
    </source>
</evidence>
<feature type="binding site" evidence="8">
    <location>
        <position position="105"/>
    </location>
    <ligand>
        <name>substrate</name>
    </ligand>
</feature>
<dbReference type="NCBIfam" id="TIGR02962">
    <property type="entry name" value="hdxy_isourate"/>
    <property type="match status" value="1"/>
</dbReference>
<comment type="similarity">
    <text evidence="3">Belongs to the transthyretin family. 5-hydroxyisourate hydrolase subfamily.</text>
</comment>
<feature type="region of interest" description="Disordered" evidence="9">
    <location>
        <begin position="1"/>
        <end position="25"/>
    </location>
</feature>
<keyword evidence="12" id="KW-1185">Reference proteome</keyword>
<dbReference type="PRINTS" id="PR00189">
    <property type="entry name" value="TRNSTHYRETIN"/>
</dbReference>
<dbReference type="GO" id="GO:0006144">
    <property type="term" value="P:purine nucleobase metabolic process"/>
    <property type="evidence" value="ECO:0007669"/>
    <property type="project" value="UniProtKB-KW"/>
</dbReference>
<evidence type="ECO:0000256" key="3">
    <source>
        <dbReference type="ARBA" id="ARBA00009850"/>
    </source>
</evidence>
<dbReference type="GO" id="GO:0033971">
    <property type="term" value="F:hydroxyisourate hydrolase activity"/>
    <property type="evidence" value="ECO:0007669"/>
    <property type="project" value="UniProtKB-EC"/>
</dbReference>
<evidence type="ECO:0000313" key="11">
    <source>
        <dbReference type="EMBL" id="KAL3088586.1"/>
    </source>
</evidence>
<feature type="binding site" evidence="8">
    <location>
        <position position="65"/>
    </location>
    <ligand>
        <name>substrate</name>
    </ligand>
</feature>
<dbReference type="InterPro" id="IPR036817">
    <property type="entry name" value="Transthyretin/HIU_hydrolase_sf"/>
</dbReference>
<dbReference type="InterPro" id="IPR014306">
    <property type="entry name" value="Hydroxyisourate_hydrolase"/>
</dbReference>
<evidence type="ECO:0000256" key="7">
    <source>
        <dbReference type="ARBA" id="ARBA00022801"/>
    </source>
</evidence>
<keyword evidence="6" id="KW-0659">Purine metabolism</keyword>
<dbReference type="PANTHER" id="PTHR10395">
    <property type="entry name" value="URICASE AND TRANSTHYRETIN-RELATED"/>
    <property type="match status" value="1"/>
</dbReference>
<feature type="compositionally biased region" description="Polar residues" evidence="9">
    <location>
        <begin position="7"/>
        <end position="25"/>
    </location>
</feature>
<evidence type="ECO:0000256" key="4">
    <source>
        <dbReference type="ARBA" id="ARBA00011881"/>
    </source>
</evidence>
<dbReference type="EMBL" id="JBICBT010000998">
    <property type="protein sequence ID" value="KAL3088586.1"/>
    <property type="molecule type" value="Genomic_DNA"/>
</dbReference>
<comment type="caution">
    <text evidence="11">The sequence shown here is derived from an EMBL/GenBank/DDBJ whole genome shotgun (WGS) entry which is preliminary data.</text>
</comment>
<keyword evidence="7" id="KW-0378">Hydrolase</keyword>
<name>A0ABD2JD96_9BILA</name>
<dbReference type="AlphaFoldDB" id="A0ABD2JD96"/>
<reference evidence="11 12" key="1">
    <citation type="submission" date="2024-10" db="EMBL/GenBank/DDBJ databases">
        <authorList>
            <person name="Kim D."/>
        </authorList>
    </citation>
    <scope>NUCLEOTIDE SEQUENCE [LARGE SCALE GENOMIC DNA]</scope>
    <source>
        <strain evidence="11">BH-2024</strain>
    </source>
</reference>
<evidence type="ECO:0000259" key="10">
    <source>
        <dbReference type="Pfam" id="PF00576"/>
    </source>
</evidence>
<dbReference type="SUPFAM" id="SSF49472">
    <property type="entry name" value="Transthyretin (synonym: prealbumin)"/>
    <property type="match status" value="1"/>
</dbReference>
<evidence type="ECO:0000256" key="5">
    <source>
        <dbReference type="ARBA" id="ARBA00012609"/>
    </source>
</evidence>
<dbReference type="PANTHER" id="PTHR10395:SF7">
    <property type="entry name" value="5-HYDROXYISOURATE HYDROLASE"/>
    <property type="match status" value="1"/>
</dbReference>
<dbReference type="EC" id="3.5.2.17" evidence="5"/>
<gene>
    <name evidence="11" type="ORF">niasHT_023204</name>
</gene>
<comment type="function">
    <text evidence="2">Catalyzes the hydrolysis of 5-hydroxyisourate (HIU) to 2-oxo-4-hydroxy-4-carboxy-5-ureidoimidazoline (OHCU).</text>
</comment>
<dbReference type="Proteomes" id="UP001620626">
    <property type="component" value="Unassembled WGS sequence"/>
</dbReference>
<evidence type="ECO:0000256" key="9">
    <source>
        <dbReference type="SAM" id="MobiDB-lite"/>
    </source>
</evidence>
<sequence length="172" mass="19014">MERRNSTKNGGLSPTPQETTINLPVSSNRRASSASILFAQASFDTGLDVSRASQLSSQRNVLSTHVMDLGSGRPCSGIQCKAFKWDKSHSEWIQIGDTVTNAQGRIPLVHPGTSLSKGLYKLRFSTKEYYARHQLKSLFPQVDVVIEVDDASEHCHVPVLLNHFGYSVYKGH</sequence>
<dbReference type="Gene3D" id="2.60.40.180">
    <property type="entry name" value="Transthyretin/hydroxyisourate hydrolase domain"/>
    <property type="match status" value="1"/>
</dbReference>
<comment type="catalytic activity">
    <reaction evidence="1">
        <text>5-hydroxyisourate + H2O = 5-hydroxy-2-oxo-4-ureido-2,5-dihydro-1H-imidazole-5-carboxylate + H(+)</text>
        <dbReference type="Rhea" id="RHEA:23736"/>
        <dbReference type="ChEBI" id="CHEBI:15377"/>
        <dbReference type="ChEBI" id="CHEBI:15378"/>
        <dbReference type="ChEBI" id="CHEBI:18072"/>
        <dbReference type="ChEBI" id="CHEBI:58639"/>
        <dbReference type="EC" id="3.5.2.17"/>
    </reaction>
</comment>
<accession>A0ABD2JD96</accession>
<protein>
    <recommendedName>
        <fullName evidence="5">hydroxyisourate hydrolase</fullName>
        <ecNumber evidence="5">3.5.2.17</ecNumber>
    </recommendedName>
</protein>
<proteinExistence type="inferred from homology"/>
<dbReference type="InterPro" id="IPR000895">
    <property type="entry name" value="Transthyretin/HIU_hydrolase"/>
</dbReference>
<evidence type="ECO:0000313" key="12">
    <source>
        <dbReference type="Proteomes" id="UP001620626"/>
    </source>
</evidence>
<organism evidence="11 12">
    <name type="scientific">Heterodera trifolii</name>
    <dbReference type="NCBI Taxonomy" id="157864"/>
    <lineage>
        <taxon>Eukaryota</taxon>
        <taxon>Metazoa</taxon>
        <taxon>Ecdysozoa</taxon>
        <taxon>Nematoda</taxon>
        <taxon>Chromadorea</taxon>
        <taxon>Rhabditida</taxon>
        <taxon>Tylenchina</taxon>
        <taxon>Tylenchomorpha</taxon>
        <taxon>Tylenchoidea</taxon>
        <taxon>Heteroderidae</taxon>
        <taxon>Heteroderinae</taxon>
        <taxon>Heterodera</taxon>
    </lineage>
</organism>
<comment type="subunit">
    <text evidence="4">Homotetramer.</text>
</comment>
<evidence type="ECO:0000256" key="2">
    <source>
        <dbReference type="ARBA" id="ARBA00002704"/>
    </source>
</evidence>
<feature type="domain" description="Transthyretin/hydroxyisourate hydrolase" evidence="10">
    <location>
        <begin position="62"/>
        <end position="171"/>
    </location>
</feature>
<evidence type="ECO:0000256" key="8">
    <source>
        <dbReference type="PIRSR" id="PIRSR600895-51"/>
    </source>
</evidence>
<feature type="binding site" evidence="8">
    <location>
        <position position="169"/>
    </location>
    <ligand>
        <name>substrate</name>
    </ligand>
</feature>
<dbReference type="InterPro" id="IPR023416">
    <property type="entry name" value="Transthyretin/HIU_hydrolase_d"/>
</dbReference>
<dbReference type="Pfam" id="PF00576">
    <property type="entry name" value="Transthyretin"/>
    <property type="match status" value="1"/>
</dbReference>